<dbReference type="Gramene" id="KGN65780">
    <property type="protein sequence ID" value="KGN65780"/>
    <property type="gene ID" value="Csa_1G527960"/>
</dbReference>
<reference evidence="1 2" key="4">
    <citation type="journal article" date="2011" name="BMC Genomics">
        <title>RNA-Seq improves annotation of protein-coding genes in the cucumber genome.</title>
        <authorList>
            <person name="Li Z."/>
            <person name="Zhang Z."/>
            <person name="Yan P."/>
            <person name="Huang S."/>
            <person name="Fei Z."/>
            <person name="Lin K."/>
        </authorList>
    </citation>
    <scope>NUCLEOTIDE SEQUENCE [LARGE SCALE GENOMIC DNA]</scope>
    <source>
        <strain evidence="2">cv. 9930</strain>
    </source>
</reference>
<keyword evidence="2" id="KW-1185">Reference proteome</keyword>
<protein>
    <submittedName>
        <fullName evidence="1">Uncharacterized protein</fullName>
    </submittedName>
</protein>
<evidence type="ECO:0000313" key="2">
    <source>
        <dbReference type="Proteomes" id="UP000029981"/>
    </source>
</evidence>
<dbReference type="EMBL" id="CM002922">
    <property type="protein sequence ID" value="KGN65780.1"/>
    <property type="molecule type" value="Genomic_DNA"/>
</dbReference>
<proteinExistence type="predicted"/>
<evidence type="ECO:0000313" key="1">
    <source>
        <dbReference type="EMBL" id="KGN65780.1"/>
    </source>
</evidence>
<organism evidence="1 2">
    <name type="scientific">Cucumis sativus</name>
    <name type="common">Cucumber</name>
    <dbReference type="NCBI Taxonomy" id="3659"/>
    <lineage>
        <taxon>Eukaryota</taxon>
        <taxon>Viridiplantae</taxon>
        <taxon>Streptophyta</taxon>
        <taxon>Embryophyta</taxon>
        <taxon>Tracheophyta</taxon>
        <taxon>Spermatophyta</taxon>
        <taxon>Magnoliopsida</taxon>
        <taxon>eudicotyledons</taxon>
        <taxon>Gunneridae</taxon>
        <taxon>Pentapetalae</taxon>
        <taxon>rosids</taxon>
        <taxon>fabids</taxon>
        <taxon>Cucurbitales</taxon>
        <taxon>Cucurbitaceae</taxon>
        <taxon>Benincaseae</taxon>
        <taxon>Cucumis</taxon>
    </lineage>
</organism>
<reference evidence="1 2" key="2">
    <citation type="journal article" date="2009" name="PLoS ONE">
        <title>An integrated genetic and cytogenetic map of the cucumber genome.</title>
        <authorList>
            <person name="Ren Y."/>
            <person name="Zhang Z."/>
            <person name="Liu J."/>
            <person name="Staub J.E."/>
            <person name="Han Y."/>
            <person name="Cheng Z."/>
            <person name="Li X."/>
            <person name="Lu J."/>
            <person name="Miao H."/>
            <person name="Kang H."/>
            <person name="Xie B."/>
            <person name="Gu X."/>
            <person name="Wang X."/>
            <person name="Du Y."/>
            <person name="Jin W."/>
            <person name="Huang S."/>
        </authorList>
    </citation>
    <scope>NUCLEOTIDE SEQUENCE [LARGE SCALE GENOMIC DNA]</scope>
    <source>
        <strain evidence="2">cv. 9930</strain>
    </source>
</reference>
<dbReference type="AlphaFoldDB" id="A0A0A0LV28"/>
<name>A0A0A0LV28_CUCSA</name>
<sequence length="61" mass="7226">MATNGRKGSFELGRKAVKELRRKKLWRPWAVEMGYQAPLDLLTAFVEMRQMPWQLNGWTVF</sequence>
<reference evidence="1 2" key="1">
    <citation type="journal article" date="2009" name="Nat. Genet.">
        <title>The genome of the cucumber, Cucumis sativus L.</title>
        <authorList>
            <person name="Huang S."/>
            <person name="Li R."/>
            <person name="Zhang Z."/>
            <person name="Li L."/>
            <person name="Gu X."/>
            <person name="Fan W."/>
            <person name="Lucas W.J."/>
            <person name="Wang X."/>
            <person name="Xie B."/>
            <person name="Ni P."/>
            <person name="Ren Y."/>
            <person name="Zhu H."/>
            <person name="Li J."/>
            <person name="Lin K."/>
            <person name="Jin W."/>
            <person name="Fei Z."/>
            <person name="Li G."/>
            <person name="Staub J."/>
            <person name="Kilian A."/>
            <person name="van der Vossen E.A."/>
            <person name="Wu Y."/>
            <person name="Guo J."/>
            <person name="He J."/>
            <person name="Jia Z."/>
            <person name="Ren Y."/>
            <person name="Tian G."/>
            <person name="Lu Y."/>
            <person name="Ruan J."/>
            <person name="Qian W."/>
            <person name="Wang M."/>
            <person name="Huang Q."/>
            <person name="Li B."/>
            <person name="Xuan Z."/>
            <person name="Cao J."/>
            <person name="Asan"/>
            <person name="Wu Z."/>
            <person name="Zhang J."/>
            <person name="Cai Q."/>
            <person name="Bai Y."/>
            <person name="Zhao B."/>
            <person name="Han Y."/>
            <person name="Li Y."/>
            <person name="Li X."/>
            <person name="Wang S."/>
            <person name="Shi Q."/>
            <person name="Liu S."/>
            <person name="Cho W.K."/>
            <person name="Kim J.Y."/>
            <person name="Xu Y."/>
            <person name="Heller-Uszynska K."/>
            <person name="Miao H."/>
            <person name="Cheng Z."/>
            <person name="Zhang S."/>
            <person name="Wu J."/>
            <person name="Yang Y."/>
            <person name="Kang H."/>
            <person name="Li M."/>
            <person name="Liang H."/>
            <person name="Ren X."/>
            <person name="Shi Z."/>
            <person name="Wen M."/>
            <person name="Jian M."/>
            <person name="Yang H."/>
            <person name="Zhang G."/>
            <person name="Yang Z."/>
            <person name="Chen R."/>
            <person name="Liu S."/>
            <person name="Li J."/>
            <person name="Ma L."/>
            <person name="Liu H."/>
            <person name="Zhou Y."/>
            <person name="Zhao J."/>
            <person name="Fang X."/>
            <person name="Li G."/>
            <person name="Fang L."/>
            <person name="Li Y."/>
            <person name="Liu D."/>
            <person name="Zheng H."/>
            <person name="Zhang Y."/>
            <person name="Qin N."/>
            <person name="Li Z."/>
            <person name="Yang G."/>
            <person name="Yang S."/>
            <person name="Bolund L."/>
            <person name="Kristiansen K."/>
            <person name="Zheng H."/>
            <person name="Li S."/>
            <person name="Zhang X."/>
            <person name="Yang H."/>
            <person name="Wang J."/>
            <person name="Sun R."/>
            <person name="Zhang B."/>
            <person name="Jiang S."/>
            <person name="Wang J."/>
            <person name="Du Y."/>
            <person name="Li S."/>
        </authorList>
    </citation>
    <scope>NUCLEOTIDE SEQUENCE [LARGE SCALE GENOMIC DNA]</scope>
    <source>
        <strain evidence="2">cv. 9930</strain>
    </source>
</reference>
<reference evidence="1 2" key="3">
    <citation type="journal article" date="2010" name="BMC Genomics">
        <title>Transcriptome sequencing and comparative analysis of cucumber flowers with different sex types.</title>
        <authorList>
            <person name="Guo S."/>
            <person name="Zheng Y."/>
            <person name="Joung J.G."/>
            <person name="Liu S."/>
            <person name="Zhang Z."/>
            <person name="Crasta O.R."/>
            <person name="Sobral B.W."/>
            <person name="Xu Y."/>
            <person name="Huang S."/>
            <person name="Fei Z."/>
        </authorList>
    </citation>
    <scope>NUCLEOTIDE SEQUENCE [LARGE SCALE GENOMIC DNA]</scope>
    <source>
        <strain evidence="2">cv. 9930</strain>
    </source>
</reference>
<accession>A0A0A0LV28</accession>
<dbReference type="Proteomes" id="UP000029981">
    <property type="component" value="Chromosome 1"/>
</dbReference>
<gene>
    <name evidence="1" type="ORF">Csa_1G527960</name>
</gene>